<dbReference type="InterPro" id="IPR050469">
    <property type="entry name" value="Diguanylate_Cyclase"/>
</dbReference>
<name>A0A7G9R8C3_9ACTN</name>
<dbReference type="Proteomes" id="UP000515947">
    <property type="component" value="Chromosome"/>
</dbReference>
<proteinExistence type="predicted"/>
<dbReference type="SUPFAM" id="SSF55073">
    <property type="entry name" value="Nucleotide cyclase"/>
    <property type="match status" value="1"/>
</dbReference>
<dbReference type="GO" id="GO:0052621">
    <property type="term" value="F:diguanylate cyclase activity"/>
    <property type="evidence" value="ECO:0007669"/>
    <property type="project" value="TreeGrafter"/>
</dbReference>
<dbReference type="Gene3D" id="3.30.70.270">
    <property type="match status" value="1"/>
</dbReference>
<dbReference type="EMBL" id="CP060713">
    <property type="protein sequence ID" value="QNN51848.1"/>
    <property type="molecule type" value="Genomic_DNA"/>
</dbReference>
<dbReference type="SMART" id="SM00267">
    <property type="entry name" value="GGDEF"/>
    <property type="match status" value="1"/>
</dbReference>
<dbReference type="InterPro" id="IPR029787">
    <property type="entry name" value="Nucleotide_cyclase"/>
</dbReference>
<dbReference type="GO" id="GO:0043709">
    <property type="term" value="P:cell adhesion involved in single-species biofilm formation"/>
    <property type="evidence" value="ECO:0007669"/>
    <property type="project" value="TreeGrafter"/>
</dbReference>
<sequence length="225" mass="24443">MRAQILTPVEPEPAVVAHREYGRLVAEHRWRSREGVLAAARSATAGARLSVEHARLTRDVLLDPLTGLSNRRCFDDWLVSGAARERSAAVLLIDLDGFKAVNDAHGHAVGDEALRQVALLLNQHVRPGDLALRLDGDEFAVVLEHDEQDPVTLRRTAQDRARTLREAVRLTDWARVAQGLEITMSVGVAAATLGPQAPGGADALYREADADLYLEKRARTAGDAG</sequence>
<dbReference type="PANTHER" id="PTHR45138">
    <property type="entry name" value="REGULATORY COMPONENTS OF SENSORY TRANSDUCTION SYSTEM"/>
    <property type="match status" value="1"/>
</dbReference>
<evidence type="ECO:0000313" key="3">
    <source>
        <dbReference type="Proteomes" id="UP000515947"/>
    </source>
</evidence>
<keyword evidence="3" id="KW-1185">Reference proteome</keyword>
<accession>A0A7G9R8C3</accession>
<feature type="domain" description="GGDEF" evidence="1">
    <location>
        <begin position="86"/>
        <end position="225"/>
    </location>
</feature>
<dbReference type="PANTHER" id="PTHR45138:SF9">
    <property type="entry name" value="DIGUANYLATE CYCLASE DGCM-RELATED"/>
    <property type="match status" value="1"/>
</dbReference>
<gene>
    <name evidence="2" type="ORF">H9L09_15070</name>
</gene>
<dbReference type="NCBIfam" id="TIGR00254">
    <property type="entry name" value="GGDEF"/>
    <property type="match status" value="1"/>
</dbReference>
<dbReference type="InterPro" id="IPR043128">
    <property type="entry name" value="Rev_trsase/Diguanyl_cyclase"/>
</dbReference>
<evidence type="ECO:0000259" key="1">
    <source>
        <dbReference type="PROSITE" id="PS50887"/>
    </source>
</evidence>
<dbReference type="GO" id="GO:0005886">
    <property type="term" value="C:plasma membrane"/>
    <property type="evidence" value="ECO:0007669"/>
    <property type="project" value="TreeGrafter"/>
</dbReference>
<protein>
    <submittedName>
        <fullName evidence="2">GGDEF domain-containing protein</fullName>
    </submittedName>
</protein>
<dbReference type="RefSeq" id="WP_187577691.1">
    <property type="nucleotide sequence ID" value="NZ_CP060713.1"/>
</dbReference>
<dbReference type="PROSITE" id="PS50887">
    <property type="entry name" value="GGDEF"/>
    <property type="match status" value="1"/>
</dbReference>
<organism evidence="2 3">
    <name type="scientific">Nocardioides mesophilus</name>
    <dbReference type="NCBI Taxonomy" id="433659"/>
    <lineage>
        <taxon>Bacteria</taxon>
        <taxon>Bacillati</taxon>
        <taxon>Actinomycetota</taxon>
        <taxon>Actinomycetes</taxon>
        <taxon>Propionibacteriales</taxon>
        <taxon>Nocardioidaceae</taxon>
        <taxon>Nocardioides</taxon>
    </lineage>
</organism>
<dbReference type="GO" id="GO:1902201">
    <property type="term" value="P:negative regulation of bacterial-type flagellum-dependent cell motility"/>
    <property type="evidence" value="ECO:0007669"/>
    <property type="project" value="TreeGrafter"/>
</dbReference>
<dbReference type="InterPro" id="IPR000160">
    <property type="entry name" value="GGDEF_dom"/>
</dbReference>
<evidence type="ECO:0000313" key="2">
    <source>
        <dbReference type="EMBL" id="QNN51848.1"/>
    </source>
</evidence>
<reference evidence="2 3" key="1">
    <citation type="submission" date="2020-08" db="EMBL/GenBank/DDBJ databases">
        <title>Genome sequence of Nocardioides mesophilus KACC 16243T.</title>
        <authorList>
            <person name="Hyun D.-W."/>
            <person name="Bae J.-W."/>
        </authorList>
    </citation>
    <scope>NUCLEOTIDE SEQUENCE [LARGE SCALE GENOMIC DNA]</scope>
    <source>
        <strain evidence="2 3">KACC 16243</strain>
    </source>
</reference>
<dbReference type="Pfam" id="PF00990">
    <property type="entry name" value="GGDEF"/>
    <property type="match status" value="1"/>
</dbReference>
<dbReference type="CDD" id="cd01949">
    <property type="entry name" value="GGDEF"/>
    <property type="match status" value="1"/>
</dbReference>
<dbReference type="AlphaFoldDB" id="A0A7G9R8C3"/>
<dbReference type="KEGG" id="nmes:H9L09_15070"/>